<protein>
    <recommendedName>
        <fullName evidence="3">SWIM-type domain-containing protein</fullName>
    </recommendedName>
</protein>
<evidence type="ECO:0000259" key="3">
    <source>
        <dbReference type="PROSITE" id="PS50966"/>
    </source>
</evidence>
<keyword evidence="1" id="KW-0863">Zinc-finger</keyword>
<dbReference type="PANTHER" id="PTHR35385">
    <property type="entry name" value="PROTEIN B, PUTATIVE-RELATED-RELATED"/>
    <property type="match status" value="1"/>
</dbReference>
<reference evidence="4" key="1">
    <citation type="submission" date="2021-12" db="EMBL/GenBank/DDBJ databases">
        <authorList>
            <person name="King R."/>
        </authorList>
    </citation>
    <scope>NUCLEOTIDE SEQUENCE</scope>
</reference>
<dbReference type="InterPro" id="IPR007527">
    <property type="entry name" value="Znf_SWIM"/>
</dbReference>
<dbReference type="PROSITE" id="PS50966">
    <property type="entry name" value="ZF_SWIM"/>
    <property type="match status" value="1"/>
</dbReference>
<dbReference type="OrthoDB" id="1902038at2759"/>
<feature type="domain" description="SWIM-type" evidence="3">
    <location>
        <begin position="521"/>
        <end position="563"/>
    </location>
</feature>
<dbReference type="GO" id="GO:0008270">
    <property type="term" value="F:zinc ion binding"/>
    <property type="evidence" value="ECO:0007669"/>
    <property type="project" value="UniProtKB-KW"/>
</dbReference>
<dbReference type="AlphaFoldDB" id="A0A9P0BXY3"/>
<feature type="coiled-coil region" evidence="2">
    <location>
        <begin position="641"/>
        <end position="668"/>
    </location>
</feature>
<organism evidence="4 5">
    <name type="scientific">Chrysodeixis includens</name>
    <name type="common">Soybean looper</name>
    <name type="synonym">Pseudoplusia includens</name>
    <dbReference type="NCBI Taxonomy" id="689277"/>
    <lineage>
        <taxon>Eukaryota</taxon>
        <taxon>Metazoa</taxon>
        <taxon>Ecdysozoa</taxon>
        <taxon>Arthropoda</taxon>
        <taxon>Hexapoda</taxon>
        <taxon>Insecta</taxon>
        <taxon>Pterygota</taxon>
        <taxon>Neoptera</taxon>
        <taxon>Endopterygota</taxon>
        <taxon>Lepidoptera</taxon>
        <taxon>Glossata</taxon>
        <taxon>Ditrysia</taxon>
        <taxon>Noctuoidea</taxon>
        <taxon>Noctuidae</taxon>
        <taxon>Plusiinae</taxon>
        <taxon>Chrysodeixis</taxon>
    </lineage>
</organism>
<keyword evidence="5" id="KW-1185">Reference proteome</keyword>
<proteinExistence type="predicted"/>
<keyword evidence="1" id="KW-0479">Metal-binding</keyword>
<evidence type="ECO:0000313" key="4">
    <source>
        <dbReference type="EMBL" id="CAH0595054.1"/>
    </source>
</evidence>
<dbReference type="PANTHER" id="PTHR35385:SF2">
    <property type="entry name" value="PROTEIN B, PUTATIVE-RELATED"/>
    <property type="match status" value="1"/>
</dbReference>
<sequence>MCSKQQLKNFLEYISENAKFALFNYVSAEHFTALVKCRVENDQSIKYYSDFCKEWIRKFSSFTKTSWIVRKCFPNLKRLVYRKVYICHRSSHNKKKMADTSSARNKQCSAKIDFKMKFINRNTIKNDKSLKEGLNLHIFIDFVHTHGVLVRESLDLLKCSMDTDEMFRKYFADGHTVTTAKSYHELTLLSKYGASDDEYLSNVEDVNPSLQHVTYLHRKMKDEISHNVADSMAAKKNVLEERGGALRYTDDYSVAVVITPYMKNVLSGHDLDYIIIDSTALKEIVVSFFLLPTALGALPIACALHSQDTEPSYSQAFFSTKLLLENQTFTSFEPTKIMINVLDEQNHALDAIFTNKSLFVSRASMVEEIWRIICDNDSKVNETNRHGLLVSFHAFLHADSFKEAEKYYKLLDSDETVQSTTKLKEYLKDIWKRQKDYMNQNENEVLDLSIRTLKQFLLSKCYAFNTLTMIDVLSNILDNHWCEILHANLRDRSMIETYTKFLNKDKRVLNKLGMNSSGHEYTLTNAKTRKLITFRSDTMCCDCLKGRKGWLCDHLCGLLQSMELKASVPKDKRPFYRALAGEDVRGELYRLKFEGTNQDTEMEEVMSNDSDEDRLVIKEEVDSDCDPLHDNTDNVIPEETIAIEDKKKTNYETALKALNDEFRRLNKMFRDNPNTSNLETMGRLARELSKIRPVEKLNVSNLHVEVNNGDTEDK</sequence>
<evidence type="ECO:0000256" key="1">
    <source>
        <dbReference type="PROSITE-ProRule" id="PRU00325"/>
    </source>
</evidence>
<dbReference type="Proteomes" id="UP001154114">
    <property type="component" value="Chromosome 21"/>
</dbReference>
<gene>
    <name evidence="4" type="ORF">CINC_LOCUS6497</name>
</gene>
<dbReference type="EMBL" id="LR824024">
    <property type="protein sequence ID" value="CAH0595054.1"/>
    <property type="molecule type" value="Genomic_DNA"/>
</dbReference>
<name>A0A9P0BXY3_CHRIL</name>
<keyword evidence="2" id="KW-0175">Coiled coil</keyword>
<accession>A0A9P0BXY3</accession>
<evidence type="ECO:0000256" key="2">
    <source>
        <dbReference type="SAM" id="Coils"/>
    </source>
</evidence>
<evidence type="ECO:0000313" key="5">
    <source>
        <dbReference type="Proteomes" id="UP001154114"/>
    </source>
</evidence>
<keyword evidence="1" id="KW-0862">Zinc</keyword>